<dbReference type="RefSeq" id="WP_345061677.1">
    <property type="nucleotide sequence ID" value="NZ_BAABEX010000007.1"/>
</dbReference>
<feature type="domain" description="HTH lysR-type" evidence="5">
    <location>
        <begin position="10"/>
        <end position="67"/>
    </location>
</feature>
<accession>A0ABP8L203</accession>
<reference evidence="7" key="1">
    <citation type="journal article" date="2019" name="Int. J. Syst. Evol. Microbiol.">
        <title>The Global Catalogue of Microorganisms (GCM) 10K type strain sequencing project: providing services to taxonomists for standard genome sequencing and annotation.</title>
        <authorList>
            <consortium name="The Broad Institute Genomics Platform"/>
            <consortium name="The Broad Institute Genome Sequencing Center for Infectious Disease"/>
            <person name="Wu L."/>
            <person name="Ma J."/>
        </authorList>
    </citation>
    <scope>NUCLEOTIDE SEQUENCE [LARGE SCALE GENOMIC DNA]</scope>
    <source>
        <strain evidence="7">JCM 31890</strain>
    </source>
</reference>
<protein>
    <submittedName>
        <fullName evidence="6">LysR family transcriptional regulator</fullName>
    </submittedName>
</protein>
<dbReference type="InterPro" id="IPR000847">
    <property type="entry name" value="LysR_HTH_N"/>
</dbReference>
<dbReference type="EMBL" id="BAABEX010000007">
    <property type="protein sequence ID" value="GAA4421009.1"/>
    <property type="molecule type" value="Genomic_DNA"/>
</dbReference>
<dbReference type="Gene3D" id="1.10.10.10">
    <property type="entry name" value="Winged helix-like DNA-binding domain superfamily/Winged helix DNA-binding domain"/>
    <property type="match status" value="1"/>
</dbReference>
<dbReference type="PROSITE" id="PS50931">
    <property type="entry name" value="HTH_LYSR"/>
    <property type="match status" value="1"/>
</dbReference>
<dbReference type="PANTHER" id="PTHR30126">
    <property type="entry name" value="HTH-TYPE TRANSCRIPTIONAL REGULATOR"/>
    <property type="match status" value="1"/>
</dbReference>
<dbReference type="InterPro" id="IPR036390">
    <property type="entry name" value="WH_DNA-bd_sf"/>
</dbReference>
<keyword evidence="7" id="KW-1185">Reference proteome</keyword>
<evidence type="ECO:0000256" key="2">
    <source>
        <dbReference type="ARBA" id="ARBA00023015"/>
    </source>
</evidence>
<organism evidence="6 7">
    <name type="scientific">Acidovorax lacteus</name>
    <dbReference type="NCBI Taxonomy" id="1924988"/>
    <lineage>
        <taxon>Bacteria</taxon>
        <taxon>Pseudomonadati</taxon>
        <taxon>Pseudomonadota</taxon>
        <taxon>Betaproteobacteria</taxon>
        <taxon>Burkholderiales</taxon>
        <taxon>Comamonadaceae</taxon>
        <taxon>Acidovorax</taxon>
    </lineage>
</organism>
<keyword evidence="4" id="KW-0804">Transcription</keyword>
<dbReference type="PANTHER" id="PTHR30126:SF5">
    <property type="entry name" value="HTH-TYPE TRANSCRIPTIONAL ACTIVATOR CMPR"/>
    <property type="match status" value="1"/>
</dbReference>
<dbReference type="Pfam" id="PF00126">
    <property type="entry name" value="HTH_1"/>
    <property type="match status" value="1"/>
</dbReference>
<keyword evidence="2" id="KW-0805">Transcription regulation</keyword>
<evidence type="ECO:0000256" key="3">
    <source>
        <dbReference type="ARBA" id="ARBA00023125"/>
    </source>
</evidence>
<dbReference type="Pfam" id="PF03466">
    <property type="entry name" value="LysR_substrate"/>
    <property type="match status" value="1"/>
</dbReference>
<keyword evidence="3" id="KW-0238">DNA-binding</keyword>
<dbReference type="Proteomes" id="UP001501788">
    <property type="component" value="Unassembled WGS sequence"/>
</dbReference>
<dbReference type="SUPFAM" id="SSF46785">
    <property type="entry name" value="Winged helix' DNA-binding domain"/>
    <property type="match status" value="1"/>
</dbReference>
<name>A0ABP8L203_9BURK</name>
<proteinExistence type="inferred from homology"/>
<comment type="caution">
    <text evidence="6">The sequence shown here is derived from an EMBL/GenBank/DDBJ whole genome shotgun (WGS) entry which is preliminary data.</text>
</comment>
<dbReference type="InterPro" id="IPR036388">
    <property type="entry name" value="WH-like_DNA-bd_sf"/>
</dbReference>
<dbReference type="Gene3D" id="3.40.190.290">
    <property type="match status" value="1"/>
</dbReference>
<evidence type="ECO:0000259" key="5">
    <source>
        <dbReference type="PROSITE" id="PS50931"/>
    </source>
</evidence>
<dbReference type="PRINTS" id="PR00039">
    <property type="entry name" value="HTHLYSR"/>
</dbReference>
<sequence length="305" mass="33945">MKSRLHTRQTTFRQLEIFLAVADRLSVTQAAQALHLAQPTVSTQLSKLSEALGGALFEQIGKQLYLTDLGHELQISCRDLFQVLDRLEMRLAERAGLSVGRLRLGVVTTAKYLVPGMLGPFCKAHPRVEVEFQVGNRSEIRERLQANLDDLYVFSHPPHELDIEAEPLADNPLVVIAPSEHALAKRGALTWDDVAAERLLIREAGSGTRHAIERYLESRGWQAPHRITIASNEAIKEAVTAGLGLAILSRLTLRHMAPGNLVELPVEGFPIPNRWYVVTPRGKQLSPIAARFRQYMLEQRHGSAG</sequence>
<dbReference type="SUPFAM" id="SSF53850">
    <property type="entry name" value="Periplasmic binding protein-like II"/>
    <property type="match status" value="1"/>
</dbReference>
<evidence type="ECO:0000256" key="4">
    <source>
        <dbReference type="ARBA" id="ARBA00023163"/>
    </source>
</evidence>
<dbReference type="CDD" id="cd08419">
    <property type="entry name" value="PBP2_CbbR_RubisCO_like"/>
    <property type="match status" value="1"/>
</dbReference>
<gene>
    <name evidence="6" type="ORF">GCM10023090_09430</name>
</gene>
<comment type="similarity">
    <text evidence="1">Belongs to the LysR transcriptional regulatory family.</text>
</comment>
<evidence type="ECO:0000256" key="1">
    <source>
        <dbReference type="ARBA" id="ARBA00009437"/>
    </source>
</evidence>
<evidence type="ECO:0000313" key="6">
    <source>
        <dbReference type="EMBL" id="GAA4421009.1"/>
    </source>
</evidence>
<dbReference type="InterPro" id="IPR005119">
    <property type="entry name" value="LysR_subst-bd"/>
</dbReference>
<evidence type="ECO:0000313" key="7">
    <source>
        <dbReference type="Proteomes" id="UP001501788"/>
    </source>
</evidence>